<keyword evidence="4" id="KW-0238">DNA-binding</keyword>
<evidence type="ECO:0000256" key="7">
    <source>
        <dbReference type="SAM" id="MobiDB-lite"/>
    </source>
</evidence>
<feature type="region of interest" description="Disordered" evidence="7">
    <location>
        <begin position="273"/>
        <end position="298"/>
    </location>
</feature>
<evidence type="ECO:0000313" key="10">
    <source>
        <dbReference type="EMBL" id="KAK1352875.1"/>
    </source>
</evidence>
<dbReference type="EMBL" id="JAUIZM010000014">
    <property type="protein sequence ID" value="KAK1352875.1"/>
    <property type="molecule type" value="Genomic_DNA"/>
</dbReference>
<comment type="caution">
    <text evidence="10">The sequence shown here is derived from an EMBL/GenBank/DDBJ whole genome shotgun (WGS) entry which is preliminary data.</text>
</comment>
<dbReference type="GO" id="GO:0000978">
    <property type="term" value="F:RNA polymerase II cis-regulatory region sequence-specific DNA binding"/>
    <property type="evidence" value="ECO:0007669"/>
    <property type="project" value="TreeGrafter"/>
</dbReference>
<dbReference type="InterPro" id="IPR017930">
    <property type="entry name" value="Myb_dom"/>
</dbReference>
<dbReference type="PANTHER" id="PTHR45614:SF252">
    <property type="entry name" value="TRANSCRIPTION FACTOR MYB3R-2-LIKE"/>
    <property type="match status" value="1"/>
</dbReference>
<dbReference type="FunFam" id="1.10.10.60:FF:000010">
    <property type="entry name" value="Transcriptional activator Myb isoform A"/>
    <property type="match status" value="1"/>
</dbReference>
<evidence type="ECO:0000259" key="9">
    <source>
        <dbReference type="PROSITE" id="PS51294"/>
    </source>
</evidence>
<dbReference type="FunFam" id="1.10.10.60:FF:000016">
    <property type="entry name" value="Transcriptional activator Myb isoform A"/>
    <property type="match status" value="1"/>
</dbReference>
<feature type="domain" description="Myb-like" evidence="8">
    <location>
        <begin position="91"/>
        <end position="142"/>
    </location>
</feature>
<evidence type="ECO:0000256" key="3">
    <source>
        <dbReference type="ARBA" id="ARBA00023015"/>
    </source>
</evidence>
<dbReference type="Proteomes" id="UP001237642">
    <property type="component" value="Unassembled WGS sequence"/>
</dbReference>
<dbReference type="Pfam" id="PF00249">
    <property type="entry name" value="Myb_DNA-binding"/>
    <property type="match status" value="3"/>
</dbReference>
<dbReference type="PROSITE" id="PS50090">
    <property type="entry name" value="MYB_LIKE"/>
    <property type="match status" value="3"/>
</dbReference>
<sequence length="651" mass="72687">MIVKKECEGVIVKKEIEFVSSSSISDSSCDTGYKRNKTAKRSSQAGWTDEEDNRLADVVKKFNGKNWKKIAESLPGRTDVQCLHRWQKVLNPELFKGPWKKEEDDRIIELVQRYGSRKWSAIAKYLPGRIGKQCRERWHNHLDPAIKKEAWTEREDAILSYYHQIYGNKWAEIAKFLPGRTDNAIKNHWNCSTKRRLENLDLKNLDLNVPFQSPLSDDPCLEARPGSLEVSVVQQGVGMTVSTNQNAAALMKVSEMCSTDLTLGNSYTCENWSKSKSSSTQKQEAINQPLSRDHFRGKVGMSNGTMDLPWKRNFHTSNVISPFLSSSSVITKETSGGKTNYAPQGVGHPFPSGRMFGSCKRPRNGDLAILNSGCKTASDKPWMSFSPGSIDVETPPPLDKRHYSFKTSAPYNLVHPFTSVNMFEDCKKPRSDSLKIINLRRECVPGNPLLNSPPGSVQYSNHVGEGTKVFQTPQLDAKHYGSLFDGPPTVKDTFVPVRSDEQSNVDDISKANSLSLFSTSPNLAPSAVNTSSPESILRNSAMKYEHTPSIIRKRSPKDGGSCSPVRKIPLSCESRAADNKIDLVDAKMTLHYVALQYQHHQKLYSVLDCKLDIVLIVCAFHASIIQDTRTISSDETTNEESATSTFQPGKS</sequence>
<evidence type="ECO:0000256" key="2">
    <source>
        <dbReference type="ARBA" id="ARBA00022737"/>
    </source>
</evidence>
<evidence type="ECO:0000256" key="1">
    <source>
        <dbReference type="ARBA" id="ARBA00004123"/>
    </source>
</evidence>
<dbReference type="PROSITE" id="PS51294">
    <property type="entry name" value="HTH_MYB"/>
    <property type="match status" value="3"/>
</dbReference>
<evidence type="ECO:0000256" key="5">
    <source>
        <dbReference type="ARBA" id="ARBA00023163"/>
    </source>
</evidence>
<dbReference type="InterPro" id="IPR001005">
    <property type="entry name" value="SANT/Myb"/>
</dbReference>
<evidence type="ECO:0000256" key="4">
    <source>
        <dbReference type="ARBA" id="ARBA00023125"/>
    </source>
</evidence>
<dbReference type="CDD" id="cd00167">
    <property type="entry name" value="SANT"/>
    <property type="match status" value="3"/>
</dbReference>
<proteinExistence type="predicted"/>
<protein>
    <submittedName>
        <fullName evidence="10">Uncharacterized protein</fullName>
    </submittedName>
</protein>
<keyword evidence="2" id="KW-0677">Repeat</keyword>
<evidence type="ECO:0000256" key="6">
    <source>
        <dbReference type="ARBA" id="ARBA00023242"/>
    </source>
</evidence>
<feature type="domain" description="Myb-like" evidence="8">
    <location>
        <begin position="39"/>
        <end position="90"/>
    </location>
</feature>
<keyword evidence="6" id="KW-0539">Nucleus</keyword>
<reference evidence="10" key="2">
    <citation type="submission" date="2023-05" db="EMBL/GenBank/DDBJ databases">
        <authorList>
            <person name="Schelkunov M.I."/>
        </authorList>
    </citation>
    <scope>NUCLEOTIDE SEQUENCE</scope>
    <source>
        <strain evidence="10">Hsosn_3</strain>
        <tissue evidence="10">Leaf</tissue>
    </source>
</reference>
<accession>A0AAD8LW98</accession>
<keyword evidence="5" id="KW-0804">Transcription</keyword>
<evidence type="ECO:0000259" key="8">
    <source>
        <dbReference type="PROSITE" id="PS50090"/>
    </source>
</evidence>
<name>A0AAD8LW98_9APIA</name>
<dbReference type="GO" id="GO:0000981">
    <property type="term" value="F:DNA-binding transcription factor activity, RNA polymerase II-specific"/>
    <property type="evidence" value="ECO:0007669"/>
    <property type="project" value="TreeGrafter"/>
</dbReference>
<dbReference type="Gene3D" id="1.10.10.60">
    <property type="entry name" value="Homeodomain-like"/>
    <property type="match status" value="3"/>
</dbReference>
<dbReference type="SUPFAM" id="SSF46689">
    <property type="entry name" value="Homeodomain-like"/>
    <property type="match status" value="2"/>
</dbReference>
<keyword evidence="3" id="KW-0805">Transcription regulation</keyword>
<organism evidence="10 11">
    <name type="scientific">Heracleum sosnowskyi</name>
    <dbReference type="NCBI Taxonomy" id="360622"/>
    <lineage>
        <taxon>Eukaryota</taxon>
        <taxon>Viridiplantae</taxon>
        <taxon>Streptophyta</taxon>
        <taxon>Embryophyta</taxon>
        <taxon>Tracheophyta</taxon>
        <taxon>Spermatophyta</taxon>
        <taxon>Magnoliopsida</taxon>
        <taxon>eudicotyledons</taxon>
        <taxon>Gunneridae</taxon>
        <taxon>Pentapetalae</taxon>
        <taxon>asterids</taxon>
        <taxon>campanulids</taxon>
        <taxon>Apiales</taxon>
        <taxon>Apiaceae</taxon>
        <taxon>Apioideae</taxon>
        <taxon>apioid superclade</taxon>
        <taxon>Tordylieae</taxon>
        <taxon>Tordyliinae</taxon>
        <taxon>Heracleum</taxon>
    </lineage>
</organism>
<gene>
    <name evidence="10" type="ORF">POM88_052713</name>
</gene>
<dbReference type="GO" id="GO:0005634">
    <property type="term" value="C:nucleus"/>
    <property type="evidence" value="ECO:0007669"/>
    <property type="project" value="UniProtKB-SubCell"/>
</dbReference>
<dbReference type="InterPro" id="IPR050560">
    <property type="entry name" value="MYB_TF"/>
</dbReference>
<feature type="region of interest" description="Disordered" evidence="7">
    <location>
        <begin position="631"/>
        <end position="651"/>
    </location>
</feature>
<feature type="domain" description="HTH myb-type" evidence="9">
    <location>
        <begin position="47"/>
        <end position="90"/>
    </location>
</feature>
<dbReference type="InterPro" id="IPR009057">
    <property type="entry name" value="Homeodomain-like_sf"/>
</dbReference>
<feature type="domain" description="HTH myb-type" evidence="9">
    <location>
        <begin position="147"/>
        <end position="197"/>
    </location>
</feature>
<dbReference type="AlphaFoldDB" id="A0AAD8LW98"/>
<dbReference type="PANTHER" id="PTHR45614">
    <property type="entry name" value="MYB PROTEIN-RELATED"/>
    <property type="match status" value="1"/>
</dbReference>
<evidence type="ECO:0000313" key="11">
    <source>
        <dbReference type="Proteomes" id="UP001237642"/>
    </source>
</evidence>
<feature type="domain" description="Myb-like" evidence="8">
    <location>
        <begin position="143"/>
        <end position="190"/>
    </location>
</feature>
<keyword evidence="11" id="KW-1185">Reference proteome</keyword>
<feature type="compositionally biased region" description="Polar residues" evidence="7">
    <location>
        <begin position="280"/>
        <end position="290"/>
    </location>
</feature>
<dbReference type="SMART" id="SM00717">
    <property type="entry name" value="SANT"/>
    <property type="match status" value="3"/>
</dbReference>
<comment type="subcellular location">
    <subcellularLocation>
        <location evidence="1">Nucleus</location>
    </subcellularLocation>
</comment>
<reference evidence="10" key="1">
    <citation type="submission" date="2023-02" db="EMBL/GenBank/DDBJ databases">
        <title>Genome of toxic invasive species Heracleum sosnowskyi carries increased number of genes despite the absence of recent whole-genome duplications.</title>
        <authorList>
            <person name="Schelkunov M."/>
            <person name="Shtratnikova V."/>
            <person name="Makarenko M."/>
            <person name="Klepikova A."/>
            <person name="Omelchenko D."/>
            <person name="Novikova G."/>
            <person name="Obukhova E."/>
            <person name="Bogdanov V."/>
            <person name="Penin A."/>
            <person name="Logacheva M."/>
        </authorList>
    </citation>
    <scope>NUCLEOTIDE SEQUENCE</scope>
    <source>
        <strain evidence="10">Hsosn_3</strain>
        <tissue evidence="10">Leaf</tissue>
    </source>
</reference>
<feature type="domain" description="HTH myb-type" evidence="9">
    <location>
        <begin position="91"/>
        <end position="146"/>
    </location>
</feature>